<feature type="region of interest" description="Disordered" evidence="2">
    <location>
        <begin position="234"/>
        <end position="280"/>
    </location>
</feature>
<comment type="caution">
    <text evidence="3">The sequence shown here is derived from an EMBL/GenBank/DDBJ whole genome shotgun (WGS) entry which is preliminary data.</text>
</comment>
<reference evidence="3 4" key="1">
    <citation type="submission" date="2023-08" db="EMBL/GenBank/DDBJ databases">
        <title>Black Yeasts Isolated from many extreme environments.</title>
        <authorList>
            <person name="Coleine C."/>
            <person name="Stajich J.E."/>
            <person name="Selbmann L."/>
        </authorList>
    </citation>
    <scope>NUCLEOTIDE SEQUENCE [LARGE SCALE GENOMIC DNA]</scope>
    <source>
        <strain evidence="3 4">CCFEE 5885</strain>
    </source>
</reference>
<feature type="compositionally biased region" description="Basic and acidic residues" evidence="2">
    <location>
        <begin position="162"/>
        <end position="172"/>
    </location>
</feature>
<feature type="compositionally biased region" description="Basic and acidic residues" evidence="2">
    <location>
        <begin position="127"/>
        <end position="142"/>
    </location>
</feature>
<protein>
    <recommendedName>
        <fullName evidence="1">Vacuolar ATPase assembly protein VMA22</fullName>
    </recommendedName>
</protein>
<name>A0ABR0KGW0_9EURO</name>
<evidence type="ECO:0000313" key="3">
    <source>
        <dbReference type="EMBL" id="KAK5094723.1"/>
    </source>
</evidence>
<dbReference type="PANTHER" id="PTHR31996">
    <property type="entry name" value="COILED-COIL DOMAIN-CONTAINING PROTEIN 115"/>
    <property type="match status" value="1"/>
</dbReference>
<keyword evidence="4" id="KW-1185">Reference proteome</keyword>
<feature type="compositionally biased region" description="Basic residues" evidence="2">
    <location>
        <begin position="269"/>
        <end position="280"/>
    </location>
</feature>
<evidence type="ECO:0000313" key="4">
    <source>
        <dbReference type="Proteomes" id="UP001345013"/>
    </source>
</evidence>
<dbReference type="Pfam" id="PF21730">
    <property type="entry name" value="Vma22_CCDC115"/>
    <property type="match status" value="1"/>
</dbReference>
<sequence length="280" mass="31764">MATSLPSPPLSRSSTPGSEQQKDLVTDTLSQRLDALLEQYLHLLHQYTTLREELSNSFSSAFFTLAHAQRASTLGAGRRYGQEYYDDRMKAQRLVKVDNDAPRHGLVWKVSRKVAPTRDGADAGPNTEKDNVDLQSREKEDDVSQEVKGQTKDAPEVEEDSTNEREKQDPATRDPINWFGILAPSALRQSQSHFTRLVENQIPDLLSIDSNMRRVEGQIWLLREELGLTHDYEQSETKEEVEHDGLEGEEAQVKQRAKQAFRNLPSRPAHPKSHLLKLGE</sequence>
<dbReference type="PANTHER" id="PTHR31996:SF2">
    <property type="entry name" value="COILED-COIL DOMAIN-CONTAINING PROTEIN 115"/>
    <property type="match status" value="1"/>
</dbReference>
<feature type="compositionally biased region" description="Basic and acidic residues" evidence="2">
    <location>
        <begin position="234"/>
        <end position="246"/>
    </location>
</feature>
<evidence type="ECO:0000256" key="2">
    <source>
        <dbReference type="SAM" id="MobiDB-lite"/>
    </source>
</evidence>
<dbReference type="InterPro" id="IPR040357">
    <property type="entry name" value="Vma22/CCDC115"/>
</dbReference>
<feature type="region of interest" description="Disordered" evidence="2">
    <location>
        <begin position="1"/>
        <end position="22"/>
    </location>
</feature>
<feature type="region of interest" description="Disordered" evidence="2">
    <location>
        <begin position="116"/>
        <end position="176"/>
    </location>
</feature>
<accession>A0ABR0KGW0</accession>
<proteinExistence type="predicted"/>
<evidence type="ECO:0000256" key="1">
    <source>
        <dbReference type="ARBA" id="ARBA00093634"/>
    </source>
</evidence>
<dbReference type="EMBL" id="JAVRRG010000032">
    <property type="protein sequence ID" value="KAK5094723.1"/>
    <property type="molecule type" value="Genomic_DNA"/>
</dbReference>
<gene>
    <name evidence="3" type="ORF">LTR24_003423</name>
</gene>
<dbReference type="Proteomes" id="UP001345013">
    <property type="component" value="Unassembled WGS sequence"/>
</dbReference>
<feature type="compositionally biased region" description="Low complexity" evidence="2">
    <location>
        <begin position="1"/>
        <end position="18"/>
    </location>
</feature>
<organism evidence="3 4">
    <name type="scientific">Lithohypha guttulata</name>
    <dbReference type="NCBI Taxonomy" id="1690604"/>
    <lineage>
        <taxon>Eukaryota</taxon>
        <taxon>Fungi</taxon>
        <taxon>Dikarya</taxon>
        <taxon>Ascomycota</taxon>
        <taxon>Pezizomycotina</taxon>
        <taxon>Eurotiomycetes</taxon>
        <taxon>Chaetothyriomycetidae</taxon>
        <taxon>Chaetothyriales</taxon>
        <taxon>Trichomeriaceae</taxon>
        <taxon>Lithohypha</taxon>
    </lineage>
</organism>